<dbReference type="Pfam" id="PF00063">
    <property type="entry name" value="Myosin_head"/>
    <property type="match status" value="1"/>
</dbReference>
<feature type="binding site" evidence="10">
    <location>
        <begin position="152"/>
        <end position="159"/>
    </location>
    <ligand>
        <name>ATP</name>
        <dbReference type="ChEBI" id="CHEBI:30616"/>
    </ligand>
</feature>
<dbReference type="Gene3D" id="1.20.120.720">
    <property type="entry name" value="Myosin VI head, motor domain, U50 subdomain"/>
    <property type="match status" value="1"/>
</dbReference>
<dbReference type="GO" id="GO:0016020">
    <property type="term" value="C:membrane"/>
    <property type="evidence" value="ECO:0007669"/>
    <property type="project" value="TreeGrafter"/>
</dbReference>
<feature type="domain" description="Dilute" evidence="12">
    <location>
        <begin position="1152"/>
        <end position="1444"/>
    </location>
</feature>
<dbReference type="Gene3D" id="3.40.850.10">
    <property type="entry name" value="Kinesin motor domain"/>
    <property type="match status" value="1"/>
</dbReference>
<keyword evidence="3 10" id="KW-0547">Nucleotide-binding</keyword>
<dbReference type="InterPro" id="IPR027417">
    <property type="entry name" value="P-loop_NTPase"/>
</dbReference>
<feature type="coiled-coil region" evidence="11">
    <location>
        <begin position="873"/>
        <end position="1047"/>
    </location>
</feature>
<dbReference type="PANTHER" id="PTHR13140:SF781">
    <property type="entry name" value="MYOSIN-15"/>
    <property type="match status" value="1"/>
</dbReference>
<dbReference type="SUPFAM" id="SSF52540">
    <property type="entry name" value="P-loop containing nucleoside triphosphate hydrolases"/>
    <property type="match status" value="2"/>
</dbReference>
<dbReference type="InterPro" id="IPR000048">
    <property type="entry name" value="IQ_motif_EF-hand-BS"/>
</dbReference>
<evidence type="ECO:0000256" key="3">
    <source>
        <dbReference type="ARBA" id="ARBA00022741"/>
    </source>
</evidence>
<dbReference type="InterPro" id="IPR036018">
    <property type="entry name" value="MYSc_Myo11"/>
</dbReference>
<evidence type="ECO:0000259" key="13">
    <source>
        <dbReference type="PROSITE" id="PS51456"/>
    </source>
</evidence>
<keyword evidence="9 10" id="KW-0009">Actin-binding</keyword>
<name>A0A1D1ZIR5_9ARAE</name>
<keyword evidence="2" id="KW-0677">Repeat</keyword>
<dbReference type="GO" id="GO:0005516">
    <property type="term" value="F:calmodulin binding"/>
    <property type="evidence" value="ECO:0007669"/>
    <property type="project" value="UniProtKB-KW"/>
</dbReference>
<keyword evidence="8 10" id="KW-0505">Motor protein</keyword>
<dbReference type="FunFam" id="1.10.10.820:FF:000001">
    <property type="entry name" value="Myosin heavy chain"/>
    <property type="match status" value="1"/>
</dbReference>
<dbReference type="SMART" id="SM00242">
    <property type="entry name" value="MYSc"/>
    <property type="match status" value="1"/>
</dbReference>
<dbReference type="Gene3D" id="1.20.58.530">
    <property type="match status" value="1"/>
</dbReference>
<dbReference type="InterPro" id="IPR036961">
    <property type="entry name" value="Kinesin_motor_dom_sf"/>
</dbReference>
<evidence type="ECO:0000256" key="2">
    <source>
        <dbReference type="ARBA" id="ARBA00022737"/>
    </source>
</evidence>
<evidence type="ECO:0000256" key="7">
    <source>
        <dbReference type="ARBA" id="ARBA00023123"/>
    </source>
</evidence>
<dbReference type="InterPro" id="IPR001609">
    <property type="entry name" value="Myosin_head_motor_dom-like"/>
</dbReference>
<evidence type="ECO:0000259" key="12">
    <source>
        <dbReference type="PROSITE" id="PS51126"/>
    </source>
</evidence>
<dbReference type="PROSITE" id="PS51126">
    <property type="entry name" value="DILUTE"/>
    <property type="match status" value="1"/>
</dbReference>
<evidence type="ECO:0000313" key="15">
    <source>
        <dbReference type="EMBL" id="JAT66818.1"/>
    </source>
</evidence>
<feature type="domain" description="Myosin N-terminal SH3-like" evidence="14">
    <location>
        <begin position="4"/>
        <end position="53"/>
    </location>
</feature>
<dbReference type="GO" id="GO:0030048">
    <property type="term" value="P:actin filament-based movement"/>
    <property type="evidence" value="ECO:0007669"/>
    <property type="project" value="UniProtKB-ARBA"/>
</dbReference>
<evidence type="ECO:0000256" key="10">
    <source>
        <dbReference type="PROSITE-ProRule" id="PRU00782"/>
    </source>
</evidence>
<accession>A0A1D1ZIR5</accession>
<dbReference type="Gene3D" id="1.20.5.190">
    <property type="match status" value="3"/>
</dbReference>
<feature type="domain" description="Myosin motor" evidence="13">
    <location>
        <begin position="58"/>
        <end position="728"/>
    </location>
</feature>
<protein>
    <submittedName>
        <fullName evidence="15">Myosin-J heavy chain</fullName>
    </submittedName>
</protein>
<dbReference type="PANTHER" id="PTHR13140">
    <property type="entry name" value="MYOSIN"/>
    <property type="match status" value="1"/>
</dbReference>
<dbReference type="EMBL" id="GDJX01001118">
    <property type="protein sequence ID" value="JAT66818.1"/>
    <property type="molecule type" value="Transcribed_RNA"/>
</dbReference>
<dbReference type="Pfam" id="PF00612">
    <property type="entry name" value="IQ"/>
    <property type="match status" value="5"/>
</dbReference>
<dbReference type="GO" id="GO:0005524">
    <property type="term" value="F:ATP binding"/>
    <property type="evidence" value="ECO:0007669"/>
    <property type="project" value="UniProtKB-UniRule"/>
</dbReference>
<dbReference type="CDD" id="cd15475">
    <property type="entry name" value="MyosinXI_CBD"/>
    <property type="match status" value="1"/>
</dbReference>
<evidence type="ECO:0000256" key="9">
    <source>
        <dbReference type="ARBA" id="ARBA00023203"/>
    </source>
</evidence>
<dbReference type="Gene3D" id="3.30.70.1590">
    <property type="match status" value="1"/>
</dbReference>
<dbReference type="PROSITE" id="PS50096">
    <property type="entry name" value="IQ"/>
    <property type="match status" value="2"/>
</dbReference>
<dbReference type="SMART" id="SM01132">
    <property type="entry name" value="DIL"/>
    <property type="match status" value="1"/>
</dbReference>
<evidence type="ECO:0000256" key="8">
    <source>
        <dbReference type="ARBA" id="ARBA00023175"/>
    </source>
</evidence>
<keyword evidence="5" id="KW-0112">Calmodulin-binding</keyword>
<dbReference type="InterPro" id="IPR004009">
    <property type="entry name" value="SH3_Myosin"/>
</dbReference>
<organism evidence="15">
    <name type="scientific">Anthurium amnicola</name>
    <dbReference type="NCBI Taxonomy" id="1678845"/>
    <lineage>
        <taxon>Eukaryota</taxon>
        <taxon>Viridiplantae</taxon>
        <taxon>Streptophyta</taxon>
        <taxon>Embryophyta</taxon>
        <taxon>Tracheophyta</taxon>
        <taxon>Spermatophyta</taxon>
        <taxon>Magnoliopsida</taxon>
        <taxon>Liliopsida</taxon>
        <taxon>Araceae</taxon>
        <taxon>Pothoideae</taxon>
        <taxon>Potheae</taxon>
        <taxon>Anthurium</taxon>
    </lineage>
</organism>
<dbReference type="InterPro" id="IPR002710">
    <property type="entry name" value="Dilute_dom"/>
</dbReference>
<gene>
    <name evidence="15" type="primary">myoJ_14</name>
    <name evidence="15" type="ORF">g.72013</name>
</gene>
<dbReference type="GO" id="GO:0000146">
    <property type="term" value="F:microfilament motor activity"/>
    <property type="evidence" value="ECO:0007669"/>
    <property type="project" value="TreeGrafter"/>
</dbReference>
<evidence type="ECO:0000256" key="4">
    <source>
        <dbReference type="ARBA" id="ARBA00022840"/>
    </source>
</evidence>
<evidence type="ECO:0000256" key="5">
    <source>
        <dbReference type="ARBA" id="ARBA00022860"/>
    </source>
</evidence>
<keyword evidence="4 10" id="KW-0067">ATP-binding</keyword>
<evidence type="ECO:0000256" key="1">
    <source>
        <dbReference type="ARBA" id="ARBA00008049"/>
    </source>
</evidence>
<evidence type="ECO:0000256" key="11">
    <source>
        <dbReference type="SAM" id="Coils"/>
    </source>
</evidence>
<dbReference type="GO" id="GO:0005737">
    <property type="term" value="C:cytoplasm"/>
    <property type="evidence" value="ECO:0007669"/>
    <property type="project" value="TreeGrafter"/>
</dbReference>
<dbReference type="CDD" id="cd01384">
    <property type="entry name" value="MYSc_Myo11"/>
    <property type="match status" value="1"/>
</dbReference>
<dbReference type="GO" id="GO:0007015">
    <property type="term" value="P:actin filament organization"/>
    <property type="evidence" value="ECO:0007669"/>
    <property type="project" value="InterPro"/>
</dbReference>
<feature type="region of interest" description="Actin-binding" evidence="10">
    <location>
        <begin position="609"/>
        <end position="631"/>
    </location>
</feature>
<reference evidence="15" key="1">
    <citation type="submission" date="2015-07" db="EMBL/GenBank/DDBJ databases">
        <title>Transcriptome Assembly of Anthurium amnicola.</title>
        <authorList>
            <person name="Suzuki J."/>
        </authorList>
    </citation>
    <scope>NUCLEOTIDE SEQUENCE</scope>
</reference>
<sequence>MGFRRGDKVWVEDRNDAWLGAEVLDVRGGQVLVQMASGKKLSIPPGKLLPRDPDADHAGVEDMTKLTYLNEPGVLYNLARRYAHNEIYTYTGSILIAVNPFTRLPHLYNAHMMEQYRGVRFGELSPHVFAVADASYRAMMNESRSQSILVSGESGAGKTETTKLIMQYLTYVGGRSIGDERTVEQQVLESNPLLEAFGNARTVRNDNSSRFGKFVEIQFDTSGRISGAAIRTYLLERSRVVKIADRERNYHCFYQLCASGEDAKKFKLGHPSNFHYLNQSSTYELDGIDSAEEYLKTKRAMDIVGISSSDQETIFRILAAILHLGNVEFSPGQEHDSSVIKDEKSEYHLLETANLFRCDPNLLLATLCTRSIQTREGIIVKALDCAAAVASRDALAKTVYARLFDWLVENINKSVGQDPDSRVQIGVLDIYGFECFEQNSFEQFCINFANEKLQQHFNEHVFKMEQEEYSMEKINWSYIEFIDNQDILDLIEKKPIGIISLLDEACMFPKSTHETFSTKLFQSFRGHLRLEKAKFSETDFTLSHYAGKVSYQTEAFLDKNRDYVVIEHRNLLSSSGCTFISALFPMLPEESLRSSYKFSSVASRFKQQLQALMETLNSTEPHYIRCVKPNSLNRPHKFENQSVLHQLRCGGVLEAVRISLAGYPTRRTYSEFVDRFGLLVREFTDGSCDEKALAERVLQKLNLENFQLGRSKVFLRAGQIAVLDSCRAEVLDNSAKLVQCYMRMFLARRKFLGTRNAAAILQAFCRGCLDRRVYAIKKQIMAATLIQKYARRWLLQCYFKRVCVAVIAIQSCIRGFSARMWSLSAKEQKAATLIQAQWRMWKVSSAFRQYRHAMICIQCAWRRKAAKKELLRLKQAAKDAGALREAKNKLEKRLEDVSLHLELEKRRRISSEASKQAEISKLQQSLESLHADLNTAKLAIDNERRKNGLLLSQVELSKKEKKTLESRLTGMEELHKENLYLKSTGDSLTQRMLNMEQELLKAQKNNSDTLEKLQHVESENMQLRQNLQSMAEKISSLQGENSILRQRTLSITPMNHLSSRSFSKRLVGGAVYPSTEQHATFDTPVSTRHRSPYQRERLVKAIERHEGHHEFLLRCIKEDLGFKDGKPIAACIIYKFLVQTHAFESEITAIFEGIIEGINSVVKVGDDCDVLPYWLSNASALLCLLEKNVRFDAFFTSPARFISASPGRIVQDMKFRLKNSEESFSLLEARYPAVLFKQQLTSCLEKIFGLIRDKLKNEISPLLTLCIQAPKNIRTSTGRSSKNGAHQLLGSHWESIVSFLDSFVARLSENFVPSFFIRKLIIQAFSFINVQLFNSLLLRRECCSFSNGEYMKSGLAELEKWLGNVKEEYAGTSWHELKYIRQAVGFLVIHQKRRKSLDEIKQDLCPALTVRQIYRISTMYWDDKYGTQSVSNEVVAQMRDMLTKESSDLASNSFLLDEDMSIPFSSDDISKAIPGIDAADVDLPSLLRDLPSAQFLVQRLELPAP</sequence>
<evidence type="ECO:0000256" key="6">
    <source>
        <dbReference type="ARBA" id="ARBA00023054"/>
    </source>
</evidence>
<dbReference type="InterPro" id="IPR037975">
    <property type="entry name" value="MyosinXI_CBD"/>
</dbReference>
<dbReference type="GO" id="GO:0016459">
    <property type="term" value="C:myosin complex"/>
    <property type="evidence" value="ECO:0007669"/>
    <property type="project" value="UniProtKB-KW"/>
</dbReference>
<keyword evidence="6 11" id="KW-0175">Coiled coil</keyword>
<proteinExistence type="inferred from homology"/>
<evidence type="ECO:0000259" key="14">
    <source>
        <dbReference type="PROSITE" id="PS51844"/>
    </source>
</evidence>
<dbReference type="Gene3D" id="1.10.10.820">
    <property type="match status" value="1"/>
</dbReference>
<dbReference type="Pfam" id="PF01843">
    <property type="entry name" value="DIL"/>
    <property type="match status" value="1"/>
</dbReference>
<dbReference type="GO" id="GO:0051015">
    <property type="term" value="F:actin filament binding"/>
    <property type="evidence" value="ECO:0007669"/>
    <property type="project" value="TreeGrafter"/>
</dbReference>
<keyword evidence="7 10" id="KW-0518">Myosin</keyword>
<dbReference type="PROSITE" id="PS51456">
    <property type="entry name" value="MYOSIN_MOTOR"/>
    <property type="match status" value="1"/>
</dbReference>
<dbReference type="Pfam" id="PF02736">
    <property type="entry name" value="Myosin_N"/>
    <property type="match status" value="1"/>
</dbReference>
<dbReference type="PROSITE" id="PS51844">
    <property type="entry name" value="SH3_LIKE"/>
    <property type="match status" value="1"/>
</dbReference>
<comment type="similarity">
    <text evidence="1">Belongs to the TRAFAC class myosin-kinesin ATPase superfamily. Myosin family. Plant myosin class XI subfamily.</text>
</comment>
<dbReference type="SMART" id="SM00015">
    <property type="entry name" value="IQ"/>
    <property type="match status" value="6"/>
</dbReference>
<dbReference type="PRINTS" id="PR00193">
    <property type="entry name" value="MYOSINHEAVY"/>
</dbReference>